<dbReference type="Proteomes" id="UP000271162">
    <property type="component" value="Unassembled WGS sequence"/>
</dbReference>
<proteinExistence type="predicted"/>
<evidence type="ECO:0000313" key="3">
    <source>
        <dbReference type="WBParaSite" id="NBR_0001843201-mRNA-1"/>
    </source>
</evidence>
<evidence type="ECO:0000313" key="2">
    <source>
        <dbReference type="Proteomes" id="UP000271162"/>
    </source>
</evidence>
<keyword evidence="2" id="KW-1185">Reference proteome</keyword>
<accession>A0A0N4YMM3</accession>
<dbReference type="EMBL" id="UYSL01023409">
    <property type="protein sequence ID" value="VDL82158.1"/>
    <property type="molecule type" value="Genomic_DNA"/>
</dbReference>
<dbReference type="AlphaFoldDB" id="A0A0N4YMM3"/>
<reference evidence="1 2" key="2">
    <citation type="submission" date="2018-11" db="EMBL/GenBank/DDBJ databases">
        <authorList>
            <consortium name="Pathogen Informatics"/>
        </authorList>
    </citation>
    <scope>NUCLEOTIDE SEQUENCE [LARGE SCALE GENOMIC DNA]</scope>
</reference>
<organism evidence="3">
    <name type="scientific">Nippostrongylus brasiliensis</name>
    <name type="common">Rat hookworm</name>
    <dbReference type="NCBI Taxonomy" id="27835"/>
    <lineage>
        <taxon>Eukaryota</taxon>
        <taxon>Metazoa</taxon>
        <taxon>Ecdysozoa</taxon>
        <taxon>Nematoda</taxon>
        <taxon>Chromadorea</taxon>
        <taxon>Rhabditida</taxon>
        <taxon>Rhabditina</taxon>
        <taxon>Rhabditomorpha</taxon>
        <taxon>Strongyloidea</taxon>
        <taxon>Heligmosomidae</taxon>
        <taxon>Nippostrongylus</taxon>
    </lineage>
</organism>
<sequence>MNLYHLSSLSRAKVDQWVLIARGTRRASNPSFRDLTKKSDQRKGGRPGVLLTSRGIQSVAALVQRGRVSQCAESNMNNTYTCLYQNFELYSMGSIAFGGDRRERDSVRKLHVATENNDKDLQDINSMEAI</sequence>
<protein>
    <submittedName>
        <fullName evidence="1 3">Uncharacterized protein</fullName>
    </submittedName>
</protein>
<reference evidence="3" key="1">
    <citation type="submission" date="2017-02" db="UniProtKB">
        <authorList>
            <consortium name="WormBaseParasite"/>
        </authorList>
    </citation>
    <scope>IDENTIFICATION</scope>
</reference>
<gene>
    <name evidence="1" type="ORF">NBR_LOCUS18433</name>
</gene>
<dbReference type="WBParaSite" id="NBR_0001843201-mRNA-1">
    <property type="protein sequence ID" value="NBR_0001843201-mRNA-1"/>
    <property type="gene ID" value="NBR_0001843201"/>
</dbReference>
<name>A0A0N4YMM3_NIPBR</name>
<evidence type="ECO:0000313" key="1">
    <source>
        <dbReference type="EMBL" id="VDL82158.1"/>
    </source>
</evidence>